<dbReference type="InterPro" id="IPR001680">
    <property type="entry name" value="WD40_rpt"/>
</dbReference>
<evidence type="ECO:0000256" key="2">
    <source>
        <dbReference type="ARBA" id="ARBA00022737"/>
    </source>
</evidence>
<dbReference type="SUPFAM" id="SSF50978">
    <property type="entry name" value="WD40 repeat-like"/>
    <property type="match status" value="1"/>
</dbReference>
<name>A0ABR2HMI4_9EUKA</name>
<sequence length="845" mass="96791">MSNDKQTPEKSLKDRKSEEKDIIYYYLILYTIDKEENKGKGNDKRLKRPRVEQCHNELKKYWGGDQCFHNEEQISALFNNWRSKEIPDESITRLKKNKKLLPIHDLKSQFPQFSLGNLQQPPHSLPNDQKKKTLFKLVPSSLLSDKAKIIYITMPNSNIESFQPKLQLKLISQPESVVSIPPQPNVSRINSEPTTNDLSSRSLIPDQAKYPYDANISSVPSRAPSLSDQIPDHSSNPNNSEPYQNFQWPLSNSPTPSRSSSDGPSSSFEKMNFRSSTNVVFVTETKEDLYETITEKIDNINMNSSHATEKLYKKLKSCYSALSKSNGVFLKERENRTKSDTIQNEQKVASEKSDINDVICVDDDILNFEKAAEKQFMDIIFAFMKLGKQSIDSNNIYCSTNMNIPPCKMSGSFVPIDYNSRTSSLADNQSSNLAIKGQNRIGKDEIREPIKFNINFEYDVFTRLKSLRQFNCNNKILSLLEFDHDEGDFVSYEFENIELSTIVAFNVELAPWGQFMFCYPAFVYYSEGRQSFILQLKDIETDTGFKKSVNSIIFDRRSATNRIFICGDDSCVKEFTIIDLDKYIKDTFSGNFHPAHWNLRDDQDHSIEREIVHFLKTKTYKIKGNAQIDRSSLVVWQDELVMGFKDTLVFWVDEDESDRLTIENIKKIGCLKVFGNFNSYLAVSSEAYPVIYIYNKEHQNIRRLVSHTKGVTSLASYGLYLFTGSLDTTARLWDVDGGVTMSIMSTVTQEISAIGSGSYEDYLFLFTAGEDGTIDCWSIDTKSIQFKIKLKENIVPKEIFFGSFHNDAKDGDVARLIVLSESDSCDSGAKQHKKKNTYFQMFQFS</sequence>
<dbReference type="Gene3D" id="2.130.10.10">
    <property type="entry name" value="YVTN repeat-like/Quinoprotein amine dehydrogenase"/>
    <property type="match status" value="1"/>
</dbReference>
<dbReference type="InterPro" id="IPR015943">
    <property type="entry name" value="WD40/YVTN_repeat-like_dom_sf"/>
</dbReference>
<keyword evidence="1 3" id="KW-0853">WD repeat</keyword>
<dbReference type="Proteomes" id="UP001470230">
    <property type="component" value="Unassembled WGS sequence"/>
</dbReference>
<evidence type="ECO:0000256" key="4">
    <source>
        <dbReference type="SAM" id="MobiDB-lite"/>
    </source>
</evidence>
<accession>A0ABR2HMI4</accession>
<feature type="compositionally biased region" description="Polar residues" evidence="4">
    <location>
        <begin position="215"/>
        <end position="248"/>
    </location>
</feature>
<dbReference type="PANTHER" id="PTHR22847">
    <property type="entry name" value="WD40 REPEAT PROTEIN"/>
    <property type="match status" value="1"/>
</dbReference>
<keyword evidence="6" id="KW-1185">Reference proteome</keyword>
<feature type="compositionally biased region" description="Low complexity" evidence="4">
    <location>
        <begin position="249"/>
        <end position="267"/>
    </location>
</feature>
<evidence type="ECO:0000256" key="1">
    <source>
        <dbReference type="ARBA" id="ARBA00022574"/>
    </source>
</evidence>
<evidence type="ECO:0000256" key="3">
    <source>
        <dbReference type="PROSITE-ProRule" id="PRU00221"/>
    </source>
</evidence>
<proteinExistence type="predicted"/>
<evidence type="ECO:0000313" key="5">
    <source>
        <dbReference type="EMBL" id="KAK8849274.1"/>
    </source>
</evidence>
<dbReference type="SMART" id="SM00320">
    <property type="entry name" value="WD40"/>
    <property type="match status" value="3"/>
</dbReference>
<protein>
    <submittedName>
        <fullName evidence="5">Uncharacterized protein</fullName>
    </submittedName>
</protein>
<feature type="repeat" description="WD" evidence="3">
    <location>
        <begin position="704"/>
        <end position="743"/>
    </location>
</feature>
<dbReference type="PROSITE" id="PS50082">
    <property type="entry name" value="WD_REPEATS_2"/>
    <property type="match status" value="1"/>
</dbReference>
<organism evidence="5 6">
    <name type="scientific">Tritrichomonas musculus</name>
    <dbReference type="NCBI Taxonomy" id="1915356"/>
    <lineage>
        <taxon>Eukaryota</taxon>
        <taxon>Metamonada</taxon>
        <taxon>Parabasalia</taxon>
        <taxon>Tritrichomonadida</taxon>
        <taxon>Tritrichomonadidae</taxon>
        <taxon>Tritrichomonas</taxon>
    </lineage>
</organism>
<keyword evidence="2" id="KW-0677">Repeat</keyword>
<dbReference type="PANTHER" id="PTHR22847:SF637">
    <property type="entry name" value="WD REPEAT DOMAIN 5B"/>
    <property type="match status" value="1"/>
</dbReference>
<comment type="caution">
    <text evidence="5">The sequence shown here is derived from an EMBL/GenBank/DDBJ whole genome shotgun (WGS) entry which is preliminary data.</text>
</comment>
<feature type="region of interest" description="Disordered" evidence="4">
    <location>
        <begin position="177"/>
        <end position="270"/>
    </location>
</feature>
<dbReference type="PROSITE" id="PS00678">
    <property type="entry name" value="WD_REPEATS_1"/>
    <property type="match status" value="1"/>
</dbReference>
<gene>
    <name evidence="5" type="ORF">M9Y10_018642</name>
</gene>
<feature type="compositionally biased region" description="Polar residues" evidence="4">
    <location>
        <begin position="185"/>
        <end position="202"/>
    </location>
</feature>
<dbReference type="Pfam" id="PF00400">
    <property type="entry name" value="WD40"/>
    <property type="match status" value="1"/>
</dbReference>
<reference evidence="5 6" key="1">
    <citation type="submission" date="2024-04" db="EMBL/GenBank/DDBJ databases">
        <title>Tritrichomonas musculus Genome.</title>
        <authorList>
            <person name="Alves-Ferreira E."/>
            <person name="Grigg M."/>
            <person name="Lorenzi H."/>
            <person name="Galac M."/>
        </authorList>
    </citation>
    <scope>NUCLEOTIDE SEQUENCE [LARGE SCALE GENOMIC DNA]</scope>
    <source>
        <strain evidence="5 6">EAF2021</strain>
    </source>
</reference>
<dbReference type="InterPro" id="IPR019775">
    <property type="entry name" value="WD40_repeat_CS"/>
</dbReference>
<dbReference type="EMBL" id="JAPFFF010000026">
    <property type="protein sequence ID" value="KAK8849274.1"/>
    <property type="molecule type" value="Genomic_DNA"/>
</dbReference>
<evidence type="ECO:0000313" key="6">
    <source>
        <dbReference type="Proteomes" id="UP001470230"/>
    </source>
</evidence>
<dbReference type="InterPro" id="IPR036322">
    <property type="entry name" value="WD40_repeat_dom_sf"/>
</dbReference>